<dbReference type="PROSITE" id="PS50084">
    <property type="entry name" value="KH_TYPE_1"/>
    <property type="match status" value="1"/>
</dbReference>
<dbReference type="EMBL" id="CAXITT010000738">
    <property type="protein sequence ID" value="CAL1545826.1"/>
    <property type="molecule type" value="Genomic_DNA"/>
</dbReference>
<dbReference type="Proteomes" id="UP001497497">
    <property type="component" value="Unassembled WGS sequence"/>
</dbReference>
<evidence type="ECO:0000313" key="3">
    <source>
        <dbReference type="EMBL" id="CAL1545826.1"/>
    </source>
</evidence>
<evidence type="ECO:0000313" key="4">
    <source>
        <dbReference type="Proteomes" id="UP001497497"/>
    </source>
</evidence>
<keyword evidence="4" id="KW-1185">Reference proteome</keyword>
<dbReference type="InterPro" id="IPR009210">
    <property type="entry name" value="ASCC1"/>
</dbReference>
<dbReference type="InterPro" id="IPR004087">
    <property type="entry name" value="KH_dom"/>
</dbReference>
<dbReference type="InterPro" id="IPR004088">
    <property type="entry name" value="KH_dom_type_1"/>
</dbReference>
<accession>A0AAV2IHX4</accession>
<dbReference type="GO" id="GO:0005634">
    <property type="term" value="C:nucleus"/>
    <property type="evidence" value="ECO:0007669"/>
    <property type="project" value="TreeGrafter"/>
</dbReference>
<dbReference type="GO" id="GO:0003723">
    <property type="term" value="F:RNA binding"/>
    <property type="evidence" value="ECO:0007669"/>
    <property type="project" value="UniProtKB-UniRule"/>
</dbReference>
<dbReference type="Gene3D" id="3.30.1370.10">
    <property type="entry name" value="K Homology domain, type 1"/>
    <property type="match status" value="1"/>
</dbReference>
<dbReference type="InterPro" id="IPR036612">
    <property type="entry name" value="KH_dom_type_1_sf"/>
</dbReference>
<feature type="domain" description="K Homology" evidence="2">
    <location>
        <begin position="60"/>
        <end position="129"/>
    </location>
</feature>
<dbReference type="InterPro" id="IPR019510">
    <property type="entry name" value="AKAP7-like_phosphoesterase"/>
</dbReference>
<dbReference type="PANTHER" id="PTHR13360:SF1">
    <property type="entry name" value="ACTIVATING SIGNAL COINTEGRATOR 1 COMPLEX SUBUNIT 1"/>
    <property type="match status" value="1"/>
</dbReference>
<name>A0AAV2IHX4_LYMST</name>
<dbReference type="PIRSF" id="PIRSF027019">
    <property type="entry name" value="Euk_LigT"/>
    <property type="match status" value="1"/>
</dbReference>
<evidence type="ECO:0000256" key="1">
    <source>
        <dbReference type="PROSITE-ProRule" id="PRU00117"/>
    </source>
</evidence>
<reference evidence="3 4" key="1">
    <citation type="submission" date="2024-04" db="EMBL/GenBank/DDBJ databases">
        <authorList>
            <consortium name="Genoscope - CEA"/>
            <person name="William W."/>
        </authorList>
    </citation>
    <scope>NUCLEOTIDE SEQUENCE [LARGE SCALE GENOMIC DNA]</scope>
</reference>
<protein>
    <recommendedName>
        <fullName evidence="2">K Homology domain-containing protein</fullName>
    </recommendedName>
</protein>
<dbReference type="Pfam" id="PF10469">
    <property type="entry name" value="AKAP7_NLS"/>
    <property type="match status" value="1"/>
</dbReference>
<dbReference type="Gene3D" id="3.90.1140.10">
    <property type="entry name" value="Cyclic phosphodiesterase"/>
    <property type="match status" value="1"/>
</dbReference>
<gene>
    <name evidence="3" type="ORF">GSLYS_00019203001</name>
</gene>
<dbReference type="InterPro" id="IPR047538">
    <property type="entry name" value="KH-I_ASCC1"/>
</dbReference>
<dbReference type="GO" id="GO:0006355">
    <property type="term" value="P:regulation of DNA-templated transcription"/>
    <property type="evidence" value="ECO:0007669"/>
    <property type="project" value="TreeGrafter"/>
</dbReference>
<dbReference type="CDD" id="cd22419">
    <property type="entry name" value="KH-I_ASCC1"/>
    <property type="match status" value="1"/>
</dbReference>
<sequence>MDVLKPHIIHVGNRCYRQNPLKYGASFNPEEESFQEDLKLELNFADEFCDSTLDITETKRGLSLSLLVPDTYFKYIIGKKGETKKRMEAETQTQICVPKPGDRQQHLVIYGHERKGIVSAKTRIDVLIDSARQHQPFTHFLSIPVTSPDVIERFQFFKAEVLDRFSGEKGVDESLFQNPKRLHLTLGTLVLLNDNEIEKATSLLKACEEELIKPFLQNETLQVPICGLEYMNDDPAEVDVLYAKVQPGKSSQRLQELVDIIVNKFTSEGVVKREHDHVKMHVTVMNTLMRKDPSAISENQSAKHGIKLRESFDAREILKTFQDFNFGSQHIASIQLSQRHSTNVNGYYNCASYISLP</sequence>
<dbReference type="SUPFAM" id="SSF54791">
    <property type="entry name" value="Eukaryotic type KH-domain (KH-domain type I)"/>
    <property type="match status" value="1"/>
</dbReference>
<dbReference type="PANTHER" id="PTHR13360">
    <property type="entry name" value="ACTIVATING SIGNAL COINTEGRATOR 1 COMPLEX SUBUNIT 1"/>
    <property type="match status" value="1"/>
</dbReference>
<dbReference type="AlphaFoldDB" id="A0AAV2IHX4"/>
<comment type="caution">
    <text evidence="3">The sequence shown here is derived from an EMBL/GenBank/DDBJ whole genome shotgun (WGS) entry which is preliminary data.</text>
</comment>
<dbReference type="Pfam" id="PF00013">
    <property type="entry name" value="KH_1"/>
    <property type="match status" value="1"/>
</dbReference>
<evidence type="ECO:0000259" key="2">
    <source>
        <dbReference type="SMART" id="SM00322"/>
    </source>
</evidence>
<dbReference type="GO" id="GO:0006307">
    <property type="term" value="P:DNA alkylation repair"/>
    <property type="evidence" value="ECO:0007669"/>
    <property type="project" value="InterPro"/>
</dbReference>
<dbReference type="SMART" id="SM00322">
    <property type="entry name" value="KH"/>
    <property type="match status" value="1"/>
</dbReference>
<proteinExistence type="predicted"/>
<keyword evidence="1" id="KW-0694">RNA-binding</keyword>
<organism evidence="3 4">
    <name type="scientific">Lymnaea stagnalis</name>
    <name type="common">Great pond snail</name>
    <name type="synonym">Helix stagnalis</name>
    <dbReference type="NCBI Taxonomy" id="6523"/>
    <lineage>
        <taxon>Eukaryota</taxon>
        <taxon>Metazoa</taxon>
        <taxon>Spiralia</taxon>
        <taxon>Lophotrochozoa</taxon>
        <taxon>Mollusca</taxon>
        <taxon>Gastropoda</taxon>
        <taxon>Heterobranchia</taxon>
        <taxon>Euthyneura</taxon>
        <taxon>Panpulmonata</taxon>
        <taxon>Hygrophila</taxon>
        <taxon>Lymnaeoidea</taxon>
        <taxon>Lymnaeidae</taxon>
        <taxon>Lymnaea</taxon>
    </lineage>
</organism>